<proteinExistence type="predicted"/>
<sequence length="469" mass="49708">QAPAANAATAPRVVVVGAGLAGLRAAHDLYRRKGIATTVYEGNTRAGGRCWSLRDFFDAGDVVEHGGAFINTDHTAARNLAATLGLTLRVVSGGNTSPYGDKYWIDGALYSTKEANADWKAVQPKFAAELAAAPYPQTYDNHTARGRQLDLMTVDEWLTANVPGGLGSRFAKLMQSNVLSEYGLDPSRQPALNLIYLLGWNSPGSLAPLPGDDEKYSIVGGNDQLVSGMIGQLPPGTVQYGKKLTALRSNADGTVTCTFSDGLALSDVTADKVILALPFTTLRNCDLTNAGFSALKTQAIQQLDLGTNAKLHVQFTSRPWVAQKYGGVAYTNPDTLQTVWDDSVGQALPQGILCQFPAGSVVTNGWTGAAFGTAPAAQVNTFLTGMEPIFPGVTAAYNGRAYRDVWHLNPWSKGAYSCPRVGQYTTLWGAQPGAEGNVHFAGEHTSLDSYGFLDGAIASGERVSKEIAP</sequence>
<dbReference type="SUPFAM" id="SSF54373">
    <property type="entry name" value="FAD-linked reductases, C-terminal domain"/>
    <property type="match status" value="1"/>
</dbReference>
<evidence type="ECO:0000259" key="1">
    <source>
        <dbReference type="Pfam" id="PF01593"/>
    </source>
</evidence>
<protein>
    <submittedName>
        <fullName evidence="2">NAD(P)/FAD-dependent oxidoreductase</fullName>
        <ecNumber evidence="2">1.-.-.-</ecNumber>
    </submittedName>
</protein>
<dbReference type="InterPro" id="IPR050281">
    <property type="entry name" value="Flavin_monoamine_oxidase"/>
</dbReference>
<evidence type="ECO:0000313" key="3">
    <source>
        <dbReference type="Proteomes" id="UP001458415"/>
    </source>
</evidence>
<dbReference type="Gene3D" id="1.10.405.10">
    <property type="entry name" value="Guanine Nucleotide Dissociation Inhibitor, domain 1"/>
    <property type="match status" value="1"/>
</dbReference>
<feature type="non-terminal residue" evidence="2">
    <location>
        <position position="1"/>
    </location>
</feature>
<keyword evidence="2" id="KW-0560">Oxidoreductase</keyword>
<dbReference type="GO" id="GO:0016491">
    <property type="term" value="F:oxidoreductase activity"/>
    <property type="evidence" value="ECO:0007669"/>
    <property type="project" value="UniProtKB-KW"/>
</dbReference>
<name>A0ABV1WEQ1_9ACTN</name>
<feature type="domain" description="Amine oxidase" evidence="1">
    <location>
        <begin position="20"/>
        <end position="467"/>
    </location>
</feature>
<accession>A0ABV1WEQ1</accession>
<dbReference type="PANTHER" id="PTHR10742:SF410">
    <property type="entry name" value="LYSINE-SPECIFIC HISTONE DEMETHYLASE 2"/>
    <property type="match status" value="1"/>
</dbReference>
<comment type="caution">
    <text evidence="2">The sequence shown here is derived from an EMBL/GenBank/DDBJ whole genome shotgun (WGS) entry which is preliminary data.</text>
</comment>
<dbReference type="PANTHER" id="PTHR10742">
    <property type="entry name" value="FLAVIN MONOAMINE OXIDASE"/>
    <property type="match status" value="1"/>
</dbReference>
<dbReference type="Gene3D" id="3.90.660.10">
    <property type="match status" value="1"/>
</dbReference>
<dbReference type="Gene3D" id="3.50.50.60">
    <property type="entry name" value="FAD/NAD(P)-binding domain"/>
    <property type="match status" value="1"/>
</dbReference>
<dbReference type="InterPro" id="IPR036188">
    <property type="entry name" value="FAD/NAD-bd_sf"/>
</dbReference>
<gene>
    <name evidence="2" type="ORF">ABT317_36320</name>
</gene>
<evidence type="ECO:0000313" key="2">
    <source>
        <dbReference type="EMBL" id="MER6982293.1"/>
    </source>
</evidence>
<dbReference type="InterPro" id="IPR002937">
    <property type="entry name" value="Amino_oxidase"/>
</dbReference>
<dbReference type="EMBL" id="JBEPCU010000989">
    <property type="protein sequence ID" value="MER6982293.1"/>
    <property type="molecule type" value="Genomic_DNA"/>
</dbReference>
<organism evidence="2 3">
    <name type="scientific">Streptomyces carpinensis</name>
    <dbReference type="NCBI Taxonomy" id="66369"/>
    <lineage>
        <taxon>Bacteria</taxon>
        <taxon>Bacillati</taxon>
        <taxon>Actinomycetota</taxon>
        <taxon>Actinomycetes</taxon>
        <taxon>Kitasatosporales</taxon>
        <taxon>Streptomycetaceae</taxon>
        <taxon>Streptomyces</taxon>
    </lineage>
</organism>
<dbReference type="Proteomes" id="UP001458415">
    <property type="component" value="Unassembled WGS sequence"/>
</dbReference>
<dbReference type="SUPFAM" id="SSF51905">
    <property type="entry name" value="FAD/NAD(P)-binding domain"/>
    <property type="match status" value="1"/>
</dbReference>
<dbReference type="Pfam" id="PF01593">
    <property type="entry name" value="Amino_oxidase"/>
    <property type="match status" value="1"/>
</dbReference>
<keyword evidence="3" id="KW-1185">Reference proteome</keyword>
<reference evidence="2 3" key="1">
    <citation type="submission" date="2024-06" db="EMBL/GenBank/DDBJ databases">
        <title>The Natural Products Discovery Center: Release of the First 8490 Sequenced Strains for Exploring Actinobacteria Biosynthetic Diversity.</title>
        <authorList>
            <person name="Kalkreuter E."/>
            <person name="Kautsar S.A."/>
            <person name="Yang D."/>
            <person name="Bader C.D."/>
            <person name="Teijaro C.N."/>
            <person name="Fluegel L."/>
            <person name="Davis C.M."/>
            <person name="Simpson J.R."/>
            <person name="Lauterbach L."/>
            <person name="Steele A.D."/>
            <person name="Gui C."/>
            <person name="Meng S."/>
            <person name="Li G."/>
            <person name="Viehrig K."/>
            <person name="Ye F."/>
            <person name="Su P."/>
            <person name="Kiefer A.F."/>
            <person name="Nichols A."/>
            <person name="Cepeda A.J."/>
            <person name="Yan W."/>
            <person name="Fan B."/>
            <person name="Jiang Y."/>
            <person name="Adhikari A."/>
            <person name="Zheng C.-J."/>
            <person name="Schuster L."/>
            <person name="Cowan T.M."/>
            <person name="Smanski M.J."/>
            <person name="Chevrette M.G."/>
            <person name="De Carvalho L.P.S."/>
            <person name="Shen B."/>
        </authorList>
    </citation>
    <scope>NUCLEOTIDE SEQUENCE [LARGE SCALE GENOMIC DNA]</scope>
    <source>
        <strain evidence="2 3">NPDC000634</strain>
    </source>
</reference>
<dbReference type="EC" id="1.-.-.-" evidence="2"/>